<evidence type="ECO:0000259" key="1">
    <source>
        <dbReference type="PROSITE" id="PS50943"/>
    </source>
</evidence>
<dbReference type="SMART" id="SM00530">
    <property type="entry name" value="HTH_XRE"/>
    <property type="match status" value="1"/>
</dbReference>
<dbReference type="CDD" id="cd00093">
    <property type="entry name" value="HTH_XRE"/>
    <property type="match status" value="1"/>
</dbReference>
<dbReference type="SUPFAM" id="SSF47413">
    <property type="entry name" value="lambda repressor-like DNA-binding domains"/>
    <property type="match status" value="1"/>
</dbReference>
<evidence type="ECO:0000313" key="3">
    <source>
        <dbReference type="Proteomes" id="UP001432011"/>
    </source>
</evidence>
<gene>
    <name evidence="2" type="ORF">OG913_26805</name>
</gene>
<reference evidence="2" key="1">
    <citation type="submission" date="2022-10" db="EMBL/GenBank/DDBJ databases">
        <title>The complete genomes of actinobacterial strains from the NBC collection.</title>
        <authorList>
            <person name="Joergensen T.S."/>
            <person name="Alvarez Arevalo M."/>
            <person name="Sterndorff E.B."/>
            <person name="Faurdal D."/>
            <person name="Vuksanovic O."/>
            <person name="Mourched A.-S."/>
            <person name="Charusanti P."/>
            <person name="Shaw S."/>
            <person name="Blin K."/>
            <person name="Weber T."/>
        </authorList>
    </citation>
    <scope>NUCLEOTIDE SEQUENCE</scope>
    <source>
        <strain evidence="2">NBC_00254</strain>
    </source>
</reference>
<sequence>MSEVIRRRRTELGMSQADLARAAGVDTRQIRRYEAGDQQPLLSVAVAIANALQISVGELAGMPEHRVNLSGDWWAAWQTFKDGEEIITSQEVRFRQQGELIQLETITRGISVEDGGYMWRGELRLWDNEILMGWYAANDGSVRSKGTMYFVLHTHGINMAGRWVGLSYDGQIMTGWGSMAKTEDEARDLIAELKERDGQSVG</sequence>
<dbReference type="RefSeq" id="WP_142650235.1">
    <property type="nucleotide sequence ID" value="NZ_CP108085.1"/>
</dbReference>
<dbReference type="PROSITE" id="PS50943">
    <property type="entry name" value="HTH_CROC1"/>
    <property type="match status" value="1"/>
</dbReference>
<dbReference type="InterPro" id="IPR010982">
    <property type="entry name" value="Lambda_DNA-bd_dom_sf"/>
</dbReference>
<organism evidence="2 3">
    <name type="scientific">Microbispora hainanensis</name>
    <dbReference type="NCBI Taxonomy" id="568844"/>
    <lineage>
        <taxon>Bacteria</taxon>
        <taxon>Bacillati</taxon>
        <taxon>Actinomycetota</taxon>
        <taxon>Actinomycetes</taxon>
        <taxon>Streptosporangiales</taxon>
        <taxon>Streptosporangiaceae</taxon>
        <taxon>Microbispora</taxon>
    </lineage>
</organism>
<accession>A0ABZ1SMV2</accession>
<dbReference type="Proteomes" id="UP001432011">
    <property type="component" value="Chromosome"/>
</dbReference>
<dbReference type="Pfam" id="PF01381">
    <property type="entry name" value="HTH_3"/>
    <property type="match status" value="1"/>
</dbReference>
<name>A0ABZ1SMV2_9ACTN</name>
<keyword evidence="3" id="KW-1185">Reference proteome</keyword>
<proteinExistence type="predicted"/>
<feature type="domain" description="HTH cro/C1-type" evidence="1">
    <location>
        <begin position="5"/>
        <end position="59"/>
    </location>
</feature>
<dbReference type="EMBL" id="CP108085">
    <property type="protein sequence ID" value="WUP73007.1"/>
    <property type="molecule type" value="Genomic_DNA"/>
</dbReference>
<dbReference type="Gene3D" id="1.10.260.40">
    <property type="entry name" value="lambda repressor-like DNA-binding domains"/>
    <property type="match status" value="1"/>
</dbReference>
<evidence type="ECO:0000313" key="2">
    <source>
        <dbReference type="EMBL" id="WUP73007.1"/>
    </source>
</evidence>
<dbReference type="InterPro" id="IPR001387">
    <property type="entry name" value="Cro/C1-type_HTH"/>
</dbReference>
<protein>
    <submittedName>
        <fullName evidence="2">Helix-turn-helix transcriptional regulator</fullName>
    </submittedName>
</protein>